<feature type="non-terminal residue" evidence="1">
    <location>
        <position position="69"/>
    </location>
</feature>
<gene>
    <name evidence="1" type="ORF">METZ01_LOCUS469784</name>
</gene>
<dbReference type="InterPro" id="IPR016155">
    <property type="entry name" value="Mopterin_synth/thiamin_S_b"/>
</dbReference>
<dbReference type="EMBL" id="UINC01198805">
    <property type="protein sequence ID" value="SVE16930.1"/>
    <property type="molecule type" value="Genomic_DNA"/>
</dbReference>
<evidence type="ECO:0008006" key="2">
    <source>
        <dbReference type="Google" id="ProtNLM"/>
    </source>
</evidence>
<evidence type="ECO:0000313" key="1">
    <source>
        <dbReference type="EMBL" id="SVE16930.1"/>
    </source>
</evidence>
<dbReference type="InterPro" id="IPR003749">
    <property type="entry name" value="ThiS/MoaD-like"/>
</dbReference>
<dbReference type="InterPro" id="IPR012675">
    <property type="entry name" value="Beta-grasp_dom_sf"/>
</dbReference>
<proteinExistence type="predicted"/>
<dbReference type="Pfam" id="PF02597">
    <property type="entry name" value="ThiS"/>
    <property type="match status" value="1"/>
</dbReference>
<dbReference type="CDD" id="cd00754">
    <property type="entry name" value="Ubl_MoaD"/>
    <property type="match status" value="1"/>
</dbReference>
<protein>
    <recommendedName>
        <fullName evidence="2">MoaD/ThiS family protein</fullName>
    </recommendedName>
</protein>
<dbReference type="AlphaFoldDB" id="A0A383BAW6"/>
<accession>A0A383BAW6</accession>
<sequence length="69" mass="7897">MARRKIRIEYFAILRESAGVDCEELDTEASTPAELFEELSQRYAFPVRGQLKVAVNDEFSDWQTLLADG</sequence>
<dbReference type="Gene3D" id="3.10.20.30">
    <property type="match status" value="1"/>
</dbReference>
<reference evidence="1" key="1">
    <citation type="submission" date="2018-05" db="EMBL/GenBank/DDBJ databases">
        <authorList>
            <person name="Lanie J.A."/>
            <person name="Ng W.-L."/>
            <person name="Kazmierczak K.M."/>
            <person name="Andrzejewski T.M."/>
            <person name="Davidsen T.M."/>
            <person name="Wayne K.J."/>
            <person name="Tettelin H."/>
            <person name="Glass J.I."/>
            <person name="Rusch D."/>
            <person name="Podicherti R."/>
            <person name="Tsui H.-C.T."/>
            <person name="Winkler M.E."/>
        </authorList>
    </citation>
    <scope>NUCLEOTIDE SEQUENCE</scope>
</reference>
<organism evidence="1">
    <name type="scientific">marine metagenome</name>
    <dbReference type="NCBI Taxonomy" id="408172"/>
    <lineage>
        <taxon>unclassified sequences</taxon>
        <taxon>metagenomes</taxon>
        <taxon>ecological metagenomes</taxon>
    </lineage>
</organism>
<name>A0A383BAW6_9ZZZZ</name>
<dbReference type="SUPFAM" id="SSF54285">
    <property type="entry name" value="MoaD/ThiS"/>
    <property type="match status" value="1"/>
</dbReference>